<keyword evidence="2" id="KW-1185">Reference proteome</keyword>
<dbReference type="AlphaFoldDB" id="A0A6A8DK86"/>
<gene>
    <name evidence="1" type="ORF">GH741_16120</name>
</gene>
<comment type="caution">
    <text evidence="1">The sequence shown here is derived from an EMBL/GenBank/DDBJ whole genome shotgun (WGS) entry which is preliminary data.</text>
</comment>
<dbReference type="Proteomes" id="UP000799092">
    <property type="component" value="Unassembled WGS sequence"/>
</dbReference>
<dbReference type="Pfam" id="PF26325">
    <property type="entry name" value="YhjD"/>
    <property type="match status" value="1"/>
</dbReference>
<dbReference type="InterPro" id="IPR058600">
    <property type="entry name" value="YhjD-like"/>
</dbReference>
<proteinExistence type="predicted"/>
<evidence type="ECO:0008006" key="3">
    <source>
        <dbReference type="Google" id="ProtNLM"/>
    </source>
</evidence>
<accession>A0A6A8DK86</accession>
<evidence type="ECO:0000313" key="2">
    <source>
        <dbReference type="Proteomes" id="UP000799092"/>
    </source>
</evidence>
<protein>
    <recommendedName>
        <fullName evidence="3">YhjD</fullName>
    </recommendedName>
</protein>
<evidence type="ECO:0000313" key="1">
    <source>
        <dbReference type="EMBL" id="MRH44169.1"/>
    </source>
</evidence>
<organism evidence="1 2">
    <name type="scientific">Aquibacillus halophilus</name>
    <dbReference type="NCBI Taxonomy" id="930132"/>
    <lineage>
        <taxon>Bacteria</taxon>
        <taxon>Bacillati</taxon>
        <taxon>Bacillota</taxon>
        <taxon>Bacilli</taxon>
        <taxon>Bacillales</taxon>
        <taxon>Bacillaceae</taxon>
        <taxon>Aquibacillus</taxon>
    </lineage>
</organism>
<name>A0A6A8DK86_9BACI</name>
<sequence length="131" mass="15413">MRYLSQEEFELSSRFLFLSMAILVIEQDIDSIQKGTASFKIKEPYLELLNKMEQQATTERRHLRKSMAEKQIQVISLNKNDSFSSYLFLCRGREEKRNYFNPTIRKKVENILQELMQDGLSSAKDSSYTAK</sequence>
<reference evidence="1" key="1">
    <citation type="submission" date="2019-11" db="EMBL/GenBank/DDBJ databases">
        <authorList>
            <person name="Li J."/>
        </authorList>
    </citation>
    <scope>NUCLEOTIDE SEQUENCE</scope>
    <source>
        <strain evidence="1">B6B</strain>
    </source>
</reference>
<dbReference type="RefSeq" id="WP_338079518.1">
    <property type="nucleotide sequence ID" value="NZ_WJNG01000014.1"/>
</dbReference>
<dbReference type="EMBL" id="WJNG01000014">
    <property type="protein sequence ID" value="MRH44169.1"/>
    <property type="molecule type" value="Genomic_DNA"/>
</dbReference>